<dbReference type="PANTHER" id="PTHR43415">
    <property type="entry name" value="SPERMIDINE N(1)-ACETYLTRANSFERASE"/>
    <property type="match status" value="1"/>
</dbReference>
<dbReference type="InterPro" id="IPR000182">
    <property type="entry name" value="GNAT_dom"/>
</dbReference>
<dbReference type="EMBL" id="JAAGPU010000017">
    <property type="protein sequence ID" value="NEU05213.1"/>
    <property type="molecule type" value="Genomic_DNA"/>
</dbReference>
<comment type="caution">
    <text evidence="2">The sequence shown here is derived from an EMBL/GenBank/DDBJ whole genome shotgun (WGS) entry which is preliminary data.</text>
</comment>
<dbReference type="GO" id="GO:0016747">
    <property type="term" value="F:acyltransferase activity, transferring groups other than amino-acyl groups"/>
    <property type="evidence" value="ECO:0007669"/>
    <property type="project" value="InterPro"/>
</dbReference>
<organism evidence="2 3">
    <name type="scientific">Clostridium senegalense</name>
    <dbReference type="NCBI Taxonomy" id="1465809"/>
    <lineage>
        <taxon>Bacteria</taxon>
        <taxon>Bacillati</taxon>
        <taxon>Bacillota</taxon>
        <taxon>Clostridia</taxon>
        <taxon>Eubacteriales</taxon>
        <taxon>Clostridiaceae</taxon>
        <taxon>Clostridium</taxon>
    </lineage>
</organism>
<accession>A0A6M0H559</accession>
<keyword evidence="2" id="KW-0808">Transferase</keyword>
<evidence type="ECO:0000313" key="2">
    <source>
        <dbReference type="EMBL" id="NEU05213.1"/>
    </source>
</evidence>
<dbReference type="Pfam" id="PF00583">
    <property type="entry name" value="Acetyltransf_1"/>
    <property type="match status" value="1"/>
</dbReference>
<dbReference type="PANTHER" id="PTHR43415:SF3">
    <property type="entry name" value="GNAT-FAMILY ACETYLTRANSFERASE"/>
    <property type="match status" value="1"/>
</dbReference>
<name>A0A6M0H559_9CLOT</name>
<proteinExistence type="predicted"/>
<evidence type="ECO:0000313" key="3">
    <source>
        <dbReference type="Proteomes" id="UP000481872"/>
    </source>
</evidence>
<dbReference type="SUPFAM" id="SSF55729">
    <property type="entry name" value="Acyl-CoA N-acyltransferases (Nat)"/>
    <property type="match status" value="1"/>
</dbReference>
<keyword evidence="3" id="KW-1185">Reference proteome</keyword>
<evidence type="ECO:0000259" key="1">
    <source>
        <dbReference type="PROSITE" id="PS51186"/>
    </source>
</evidence>
<dbReference type="Gene3D" id="3.40.630.30">
    <property type="match status" value="1"/>
</dbReference>
<feature type="domain" description="N-acetyltransferase" evidence="1">
    <location>
        <begin position="3"/>
        <end position="154"/>
    </location>
</feature>
<sequence>MNIEFRKPNKYDGKDIATWRYEGIYSFYDNDKTKEKQQWALNIHNEKDTFVMYNEENKLIGNCCFYFDDDNVKFNFGVQMRPDLTGKGMGDEVLKFILKFAKENYKFNEIYLLVAKFNKRAIKLYSNLGFEILEEFIWNVNGEETEFIEMKRFL</sequence>
<reference evidence="2 3" key="1">
    <citation type="submission" date="2020-02" db="EMBL/GenBank/DDBJ databases">
        <title>Genome assembly of a novel Clostridium senegalense strain.</title>
        <authorList>
            <person name="Gupta T.B."/>
            <person name="Jauregui R."/>
            <person name="Maclean P."/>
            <person name="Nawarathana A."/>
            <person name="Brightwell G."/>
        </authorList>
    </citation>
    <scope>NUCLEOTIDE SEQUENCE [LARGE SCALE GENOMIC DNA]</scope>
    <source>
        <strain evidence="2 3">AGRFS4</strain>
    </source>
</reference>
<protein>
    <submittedName>
        <fullName evidence="2">GNAT family N-acetyltransferase</fullName>
    </submittedName>
</protein>
<dbReference type="PROSITE" id="PS51186">
    <property type="entry name" value="GNAT"/>
    <property type="match status" value="1"/>
</dbReference>
<dbReference type="InterPro" id="IPR016181">
    <property type="entry name" value="Acyl_CoA_acyltransferase"/>
</dbReference>
<dbReference type="RefSeq" id="WP_061996255.1">
    <property type="nucleotide sequence ID" value="NZ_JAAGPU010000017.1"/>
</dbReference>
<gene>
    <name evidence="2" type="ORF">G3M99_10185</name>
</gene>
<dbReference type="Proteomes" id="UP000481872">
    <property type="component" value="Unassembled WGS sequence"/>
</dbReference>
<dbReference type="AlphaFoldDB" id="A0A6M0H559"/>